<evidence type="ECO:0000313" key="7">
    <source>
        <dbReference type="Proteomes" id="UP000251431"/>
    </source>
</evidence>
<keyword evidence="1" id="KW-0805">Transcription regulation</keyword>
<name>A0A2X0XLV3_9BACI</name>
<accession>A0A2X0XLV3</accession>
<reference evidence="6 7" key="1">
    <citation type="submission" date="2018-06" db="EMBL/GenBank/DDBJ databases">
        <authorList>
            <consortium name="Pathogen Informatics"/>
            <person name="Doyle S."/>
        </authorList>
    </citation>
    <scope>NUCLEOTIDE SEQUENCE [LARGE SCALE GENOMIC DNA]</scope>
    <source>
        <strain evidence="6 7">NCTC7582</strain>
    </source>
</reference>
<dbReference type="InterPro" id="IPR001647">
    <property type="entry name" value="HTH_TetR"/>
</dbReference>
<dbReference type="PRINTS" id="PR00455">
    <property type="entry name" value="HTHTETR"/>
</dbReference>
<dbReference type="SUPFAM" id="SSF48498">
    <property type="entry name" value="Tetracyclin repressor-like, C-terminal domain"/>
    <property type="match status" value="1"/>
</dbReference>
<dbReference type="PANTHER" id="PTHR47506">
    <property type="entry name" value="TRANSCRIPTIONAL REGULATORY PROTEIN"/>
    <property type="match status" value="1"/>
</dbReference>
<dbReference type="EMBL" id="UAQE01000001">
    <property type="protein sequence ID" value="SPU00125.1"/>
    <property type="molecule type" value="Genomic_DNA"/>
</dbReference>
<protein>
    <submittedName>
        <fullName evidence="6">TetR family transcriptional regulator</fullName>
    </submittedName>
</protein>
<dbReference type="GO" id="GO:0003677">
    <property type="term" value="F:DNA binding"/>
    <property type="evidence" value="ECO:0007669"/>
    <property type="project" value="UniProtKB-UniRule"/>
</dbReference>
<evidence type="ECO:0000256" key="1">
    <source>
        <dbReference type="ARBA" id="ARBA00023015"/>
    </source>
</evidence>
<keyword evidence="3" id="KW-0804">Transcription</keyword>
<evidence type="ECO:0000256" key="2">
    <source>
        <dbReference type="ARBA" id="ARBA00023125"/>
    </source>
</evidence>
<evidence type="ECO:0000313" key="6">
    <source>
        <dbReference type="EMBL" id="SPU00125.1"/>
    </source>
</evidence>
<feature type="DNA-binding region" description="H-T-H motif" evidence="4">
    <location>
        <begin position="33"/>
        <end position="52"/>
    </location>
</feature>
<dbReference type="Proteomes" id="UP000251431">
    <property type="component" value="Unassembled WGS sequence"/>
</dbReference>
<sequence>MYQAFMNLTEEKRQAIINAALREFSLNNYATASTNKIVSNANISKGILYHYFGSKKNLYLFLYDYTTTKFSVALNRQIDLAEPDIFKRYEQIMKIKVDLMKQYHALFDFLKKAYAETSSEVRDELNHYNAAFQKNAYVTAFEGIDTSLFRENLDIKKAIDTIQWVTDGISHRYEERLKAHVDNQELFNELIEQCMEEASEYFLFLKTLLYQ</sequence>
<evidence type="ECO:0000259" key="5">
    <source>
        <dbReference type="PROSITE" id="PS50977"/>
    </source>
</evidence>
<dbReference type="RefSeq" id="WP_112117612.1">
    <property type="nucleotide sequence ID" value="NZ_JANPWF010000004.1"/>
</dbReference>
<proteinExistence type="predicted"/>
<dbReference type="PROSITE" id="PS50977">
    <property type="entry name" value="HTH_TETR_2"/>
    <property type="match status" value="1"/>
</dbReference>
<feature type="domain" description="HTH tetR-type" evidence="5">
    <location>
        <begin position="10"/>
        <end position="70"/>
    </location>
</feature>
<dbReference type="InterPro" id="IPR009057">
    <property type="entry name" value="Homeodomain-like_sf"/>
</dbReference>
<keyword evidence="2 4" id="KW-0238">DNA-binding</keyword>
<dbReference type="Pfam" id="PF00440">
    <property type="entry name" value="TetR_N"/>
    <property type="match status" value="1"/>
</dbReference>
<dbReference type="SUPFAM" id="SSF46689">
    <property type="entry name" value="Homeodomain-like"/>
    <property type="match status" value="1"/>
</dbReference>
<dbReference type="AlphaFoldDB" id="A0A2X0XLV3"/>
<dbReference type="Gene3D" id="1.10.10.60">
    <property type="entry name" value="Homeodomain-like"/>
    <property type="match status" value="1"/>
</dbReference>
<gene>
    <name evidence="6" type="ORF">NCTC7582_03007</name>
</gene>
<dbReference type="Gene3D" id="1.10.357.10">
    <property type="entry name" value="Tetracycline Repressor, domain 2"/>
    <property type="match status" value="1"/>
</dbReference>
<dbReference type="PANTHER" id="PTHR47506:SF6">
    <property type="entry name" value="HTH-TYPE TRANSCRIPTIONAL REPRESSOR NEMR"/>
    <property type="match status" value="1"/>
</dbReference>
<evidence type="ECO:0000256" key="4">
    <source>
        <dbReference type="PROSITE-ProRule" id="PRU00335"/>
    </source>
</evidence>
<dbReference type="InterPro" id="IPR036271">
    <property type="entry name" value="Tet_transcr_reg_TetR-rel_C_sf"/>
</dbReference>
<evidence type="ECO:0000256" key="3">
    <source>
        <dbReference type="ARBA" id="ARBA00023163"/>
    </source>
</evidence>
<organism evidence="6 7">
    <name type="scientific">Lysinibacillus capsici</name>
    <dbReference type="NCBI Taxonomy" id="2115968"/>
    <lineage>
        <taxon>Bacteria</taxon>
        <taxon>Bacillati</taxon>
        <taxon>Bacillota</taxon>
        <taxon>Bacilli</taxon>
        <taxon>Bacillales</taxon>
        <taxon>Bacillaceae</taxon>
        <taxon>Lysinibacillus</taxon>
    </lineage>
</organism>